<evidence type="ECO:0000259" key="3">
    <source>
        <dbReference type="PROSITE" id="PS50887"/>
    </source>
</evidence>
<dbReference type="InterPro" id="IPR029787">
    <property type="entry name" value="Nucleotide_cyclase"/>
</dbReference>
<keyword evidence="2" id="KW-0812">Transmembrane</keyword>
<sequence>MTTIDAFLPTATKHLVPPAAKQKQRLYGFTVETALEYLEAEGLWNEIEEPTGQRGGMLKYSGRVAAICRSVAWPENQQIAKHWLVCALIIMLLAIPFDWIAFPHALAAIVLGHGPVTLAAFILAYRAWRDERSELAQGIFSCLFSVAVMIAAALTGREVGGVNFERFIVLAYLAMATGLALLPLNTLWRWMNAAALNVSLIICQFFNPVMDGTAGWLFSLYFSAFLLACVVTRYLFEYRQIEMTILRLKEAQNTQTMKRMALTDALTGLPNRKAMMGDMARLLDEAQSGSLLSVAMVDIDDFKRLNDTLGHTVGDEALKSIGSVFMECAKASGAICGRIGGEEFLLLFPDTDADAATRALEEAMRHLDRLNIPNPGSRVADRVTLSVGLVTATFGDGSEHHADQLMRVADIALYESKNAGRNRITFMDPSTVESELA</sequence>
<feature type="transmembrane region" description="Helical" evidence="2">
    <location>
        <begin position="135"/>
        <end position="155"/>
    </location>
</feature>
<dbReference type="Proteomes" id="UP000192656">
    <property type="component" value="Unassembled WGS sequence"/>
</dbReference>
<dbReference type="PROSITE" id="PS50887">
    <property type="entry name" value="GGDEF"/>
    <property type="match status" value="1"/>
</dbReference>
<feature type="domain" description="GGDEF" evidence="3">
    <location>
        <begin position="290"/>
        <end position="429"/>
    </location>
</feature>
<keyword evidence="5" id="KW-1185">Reference proteome</keyword>
<dbReference type="STRING" id="937218.SAMN06297251_106137"/>
<dbReference type="OrthoDB" id="9759607at2"/>
<gene>
    <name evidence="4" type="ORF">SAMN06297251_106137</name>
</gene>
<dbReference type="EC" id="2.7.7.65" evidence="1"/>
<dbReference type="PANTHER" id="PTHR45138">
    <property type="entry name" value="REGULATORY COMPONENTS OF SENSORY TRANSDUCTION SYSTEM"/>
    <property type="match status" value="1"/>
</dbReference>
<dbReference type="GO" id="GO:0005886">
    <property type="term" value="C:plasma membrane"/>
    <property type="evidence" value="ECO:0007669"/>
    <property type="project" value="TreeGrafter"/>
</dbReference>
<dbReference type="InterPro" id="IPR043128">
    <property type="entry name" value="Rev_trsase/Diguanyl_cyclase"/>
</dbReference>
<dbReference type="Pfam" id="PF00990">
    <property type="entry name" value="GGDEF"/>
    <property type="match status" value="1"/>
</dbReference>
<reference evidence="4 5" key="1">
    <citation type="submission" date="2017-04" db="EMBL/GenBank/DDBJ databases">
        <authorList>
            <person name="Afonso C.L."/>
            <person name="Miller P.J."/>
            <person name="Scott M.A."/>
            <person name="Spackman E."/>
            <person name="Goraichik I."/>
            <person name="Dimitrov K.M."/>
            <person name="Suarez D.L."/>
            <person name="Swayne D.E."/>
        </authorList>
    </citation>
    <scope>NUCLEOTIDE SEQUENCE [LARGE SCALE GENOMIC DNA]</scope>
    <source>
        <strain evidence="4 5">CGMCC 1.10972</strain>
    </source>
</reference>
<feature type="transmembrane region" description="Helical" evidence="2">
    <location>
        <begin position="83"/>
        <end position="102"/>
    </location>
</feature>
<dbReference type="EMBL" id="FWXR01000006">
    <property type="protein sequence ID" value="SMC71853.1"/>
    <property type="molecule type" value="Genomic_DNA"/>
</dbReference>
<dbReference type="AlphaFoldDB" id="A0A1W2BFR0"/>
<feature type="transmembrane region" description="Helical" evidence="2">
    <location>
        <begin position="167"/>
        <end position="184"/>
    </location>
</feature>
<proteinExistence type="predicted"/>
<evidence type="ECO:0000256" key="2">
    <source>
        <dbReference type="SAM" id="Phobius"/>
    </source>
</evidence>
<feature type="transmembrane region" description="Helical" evidence="2">
    <location>
        <begin position="216"/>
        <end position="236"/>
    </location>
</feature>
<dbReference type="GO" id="GO:0052621">
    <property type="term" value="F:diguanylate cyclase activity"/>
    <property type="evidence" value="ECO:0007669"/>
    <property type="project" value="UniProtKB-EC"/>
</dbReference>
<dbReference type="Gene3D" id="3.30.70.270">
    <property type="match status" value="1"/>
</dbReference>
<dbReference type="FunFam" id="3.30.70.270:FF:000001">
    <property type="entry name" value="Diguanylate cyclase domain protein"/>
    <property type="match status" value="1"/>
</dbReference>
<evidence type="ECO:0000313" key="5">
    <source>
        <dbReference type="Proteomes" id="UP000192656"/>
    </source>
</evidence>
<dbReference type="GO" id="GO:1902201">
    <property type="term" value="P:negative regulation of bacterial-type flagellum-dependent cell motility"/>
    <property type="evidence" value="ECO:0007669"/>
    <property type="project" value="TreeGrafter"/>
</dbReference>
<dbReference type="GO" id="GO:0043709">
    <property type="term" value="P:cell adhesion involved in single-species biofilm formation"/>
    <property type="evidence" value="ECO:0007669"/>
    <property type="project" value="TreeGrafter"/>
</dbReference>
<dbReference type="NCBIfam" id="TIGR00254">
    <property type="entry name" value="GGDEF"/>
    <property type="match status" value="1"/>
</dbReference>
<keyword evidence="2" id="KW-0472">Membrane</keyword>
<dbReference type="SMART" id="SM00267">
    <property type="entry name" value="GGDEF"/>
    <property type="match status" value="1"/>
</dbReference>
<accession>A0A1W2BFR0</accession>
<feature type="transmembrane region" description="Helical" evidence="2">
    <location>
        <begin position="108"/>
        <end position="128"/>
    </location>
</feature>
<organism evidence="4 5">
    <name type="scientific">Fulvimarina manganoxydans</name>
    <dbReference type="NCBI Taxonomy" id="937218"/>
    <lineage>
        <taxon>Bacteria</taxon>
        <taxon>Pseudomonadati</taxon>
        <taxon>Pseudomonadota</taxon>
        <taxon>Alphaproteobacteria</taxon>
        <taxon>Hyphomicrobiales</taxon>
        <taxon>Aurantimonadaceae</taxon>
        <taxon>Fulvimarina</taxon>
    </lineage>
</organism>
<dbReference type="InterPro" id="IPR050469">
    <property type="entry name" value="Diguanylate_Cyclase"/>
</dbReference>
<dbReference type="InterPro" id="IPR000160">
    <property type="entry name" value="GGDEF_dom"/>
</dbReference>
<evidence type="ECO:0000256" key="1">
    <source>
        <dbReference type="ARBA" id="ARBA00012528"/>
    </source>
</evidence>
<dbReference type="PANTHER" id="PTHR45138:SF24">
    <property type="entry name" value="DIGUANYLATE CYCLASE DGCC-RELATED"/>
    <property type="match status" value="1"/>
</dbReference>
<keyword evidence="2" id="KW-1133">Transmembrane helix</keyword>
<protein>
    <recommendedName>
        <fullName evidence="1">diguanylate cyclase</fullName>
        <ecNumber evidence="1">2.7.7.65</ecNumber>
    </recommendedName>
</protein>
<name>A0A1W2BFR0_9HYPH</name>
<dbReference type="CDD" id="cd01949">
    <property type="entry name" value="GGDEF"/>
    <property type="match status" value="1"/>
</dbReference>
<evidence type="ECO:0000313" key="4">
    <source>
        <dbReference type="EMBL" id="SMC71853.1"/>
    </source>
</evidence>
<dbReference type="SUPFAM" id="SSF55073">
    <property type="entry name" value="Nucleotide cyclase"/>
    <property type="match status" value="1"/>
</dbReference>